<dbReference type="InterPro" id="IPR008928">
    <property type="entry name" value="6-hairpin_glycosidase_sf"/>
</dbReference>
<dbReference type="KEGG" id="hlt:I7X12_12685"/>
<dbReference type="InterPro" id="IPR049046">
    <property type="entry name" value="Beta-AFase-like_GH127_middle"/>
</dbReference>
<dbReference type="InterPro" id="IPR049174">
    <property type="entry name" value="Beta-AFase-like"/>
</dbReference>
<dbReference type="InterPro" id="IPR012878">
    <property type="entry name" value="Beta-AFase-like_GH127_cat"/>
</dbReference>
<keyword evidence="4" id="KW-0378">Hydrolase</keyword>
<dbReference type="GO" id="GO:0016787">
    <property type="term" value="F:hydrolase activity"/>
    <property type="evidence" value="ECO:0007669"/>
    <property type="project" value="UniProtKB-KW"/>
</dbReference>
<evidence type="ECO:0000259" key="3">
    <source>
        <dbReference type="Pfam" id="PF20737"/>
    </source>
</evidence>
<name>A0A7U3WBW3_9EURY</name>
<dbReference type="GO" id="GO:0005975">
    <property type="term" value="P:carbohydrate metabolic process"/>
    <property type="evidence" value="ECO:0007669"/>
    <property type="project" value="InterPro"/>
</dbReference>
<dbReference type="PANTHER" id="PTHR43465">
    <property type="entry name" value="DUF1680 DOMAIN PROTEIN (AFU_ORTHOLOGUE AFUA_1G08910)"/>
    <property type="match status" value="1"/>
</dbReference>
<accession>A0A7U3WBW3</accession>
<dbReference type="Pfam" id="PF20736">
    <property type="entry name" value="Glyco_hydro127M"/>
    <property type="match status" value="1"/>
</dbReference>
<evidence type="ECO:0000259" key="1">
    <source>
        <dbReference type="Pfam" id="PF07944"/>
    </source>
</evidence>
<dbReference type="Pfam" id="PF07944">
    <property type="entry name" value="Beta-AFase-like_GH127_cat"/>
    <property type="match status" value="1"/>
</dbReference>
<dbReference type="AlphaFoldDB" id="A0A7U3WBW3"/>
<dbReference type="PANTHER" id="PTHR43465:SF2">
    <property type="entry name" value="DUF1680 DOMAIN PROTEIN (AFU_ORTHOLOGUE AFUA_1G08910)"/>
    <property type="match status" value="1"/>
</dbReference>
<evidence type="ECO:0000313" key="4">
    <source>
        <dbReference type="EMBL" id="QPV65108.1"/>
    </source>
</evidence>
<proteinExistence type="predicted"/>
<feature type="domain" description="Non-reducing end beta-L-arabinofuranosidase-like GH127 middle" evidence="2">
    <location>
        <begin position="429"/>
        <end position="518"/>
    </location>
</feature>
<dbReference type="SUPFAM" id="SSF48208">
    <property type="entry name" value="Six-hairpin glycosidases"/>
    <property type="match status" value="1"/>
</dbReference>
<gene>
    <name evidence="4" type="ORF">I7X12_12685</name>
</gene>
<dbReference type="Proteomes" id="UP000595001">
    <property type="component" value="Chromosome"/>
</dbReference>
<protein>
    <submittedName>
        <fullName evidence="4">Glycoside hydrolase family 127 protein</fullName>
    </submittedName>
</protein>
<evidence type="ECO:0000259" key="2">
    <source>
        <dbReference type="Pfam" id="PF20736"/>
    </source>
</evidence>
<reference evidence="4 5" key="1">
    <citation type="submission" date="2020-12" db="EMBL/GenBank/DDBJ databases">
        <title>Halosimplex halophilum sp. nov. and Halosimplex salinum sp. nov., two new members of the genus Halosimplex.</title>
        <authorList>
            <person name="Cui H.L."/>
        </authorList>
    </citation>
    <scope>NUCLEOTIDE SEQUENCE [LARGE SCALE GENOMIC DNA]</scope>
    <source>
        <strain evidence="4 5">YGH94</strain>
    </source>
</reference>
<dbReference type="EMBL" id="CP065856">
    <property type="protein sequence ID" value="QPV65108.1"/>
    <property type="molecule type" value="Genomic_DNA"/>
</dbReference>
<feature type="domain" description="Non-reducing end beta-L-arabinofuranosidase-like GH127 catalytic" evidence="1">
    <location>
        <begin position="11"/>
        <end position="417"/>
    </location>
</feature>
<keyword evidence="5" id="KW-1185">Reference proteome</keyword>
<dbReference type="InterPro" id="IPR049049">
    <property type="entry name" value="Beta-AFase-like_GH127_C"/>
</dbReference>
<dbReference type="Pfam" id="PF20737">
    <property type="entry name" value="Glyco_hydro127C"/>
    <property type="match status" value="1"/>
</dbReference>
<organism evidence="4 5">
    <name type="scientific">Halosimplex litoreum</name>
    <dbReference type="NCBI Taxonomy" id="1198301"/>
    <lineage>
        <taxon>Archaea</taxon>
        <taxon>Methanobacteriati</taxon>
        <taxon>Methanobacteriota</taxon>
        <taxon>Stenosarchaea group</taxon>
        <taxon>Halobacteria</taxon>
        <taxon>Halobacteriales</taxon>
        <taxon>Haloarculaceae</taxon>
        <taxon>Halosimplex</taxon>
    </lineage>
</organism>
<sequence length="644" mass="71964">MKPVSLTDASIDDDFWTPRIQTVRDSTIDFVYDRLVESGRIENFRIAAGEADGDFQGRFYNDSDVYKWLEGACYFLTTDSDADLRERVDELVSLIASAQEADGYLNTYFQLVEPEQKWTNLHVLHELYCAGHLFEAAIAHSEATGEDSLVKVATALADHIDERFGPDGYRGVPGHEGIELALVKLYRETGEQRYLDLAEHFVDHRGDPDSRLKYEAFHPEEIAGDAYDHVVEDGEYDGRYFQDHAPLREQETVEGHAVRAMYLYTGAGDVAIETGDDELVAVLERLWENMTERRMYVTGGIGSSHEGERFTGDYDLPNETSYAETCAALGSIIWNRRLLQLTREAKYADLQSRTLYNALLAGLSLDGTRFFYANPHEMGPEGHPLHDEDPNRFAAQRQGWFQTACCPTNVPRLLASLATQVYASDDSSLYVNHHIGSEATVVVDDTTVTVEQESSFPWDAESCLTVTPAQPATFELALRIPEWCTDVSVTVAGEETEATPGEFLHVEREWTAGDKIVFEGSFPVTFVRANPNVRSASGAVAVQRGPVVYCLEGQDSPRPLHQLRLLPDGDTVVDHDHELLDGVTTLDLDALVPEESCWAGGPLYQPDSETTVETTTVRAIPYYGWANRGEDEMRVWVDAESSQL</sequence>
<feature type="domain" description="Non-reducing end beta-L-arabinofuranosidase-like GH127 C-terminal" evidence="3">
    <location>
        <begin position="524"/>
        <end position="637"/>
    </location>
</feature>
<evidence type="ECO:0000313" key="5">
    <source>
        <dbReference type="Proteomes" id="UP000595001"/>
    </source>
</evidence>
<dbReference type="OrthoDB" id="371693at2157"/>